<accession>A0A7Y9WCT8</accession>
<dbReference type="InterPro" id="IPR006260">
    <property type="entry name" value="TonB/TolA_C"/>
</dbReference>
<comment type="caution">
    <text evidence="7">The sequence shown here is derived from an EMBL/GenBank/DDBJ whole genome shotgun (WGS) entry which is preliminary data.</text>
</comment>
<gene>
    <name evidence="7" type="ORF">GGD41_005673</name>
</gene>
<dbReference type="EMBL" id="JACCAU010000001">
    <property type="protein sequence ID" value="NYH18445.1"/>
    <property type="molecule type" value="Genomic_DNA"/>
</dbReference>
<protein>
    <submittedName>
        <fullName evidence="7">Colicin import membrane protein</fullName>
    </submittedName>
</protein>
<comment type="subcellular location">
    <subcellularLocation>
        <location evidence="1">Membrane</location>
        <topology evidence="1">Single-pass membrane protein</topology>
    </subcellularLocation>
</comment>
<dbReference type="Gene3D" id="3.30.1150.10">
    <property type="match status" value="1"/>
</dbReference>
<organism evidence="7 8">
    <name type="scientific">Paraburkholderia bryophila</name>
    <dbReference type="NCBI Taxonomy" id="420952"/>
    <lineage>
        <taxon>Bacteria</taxon>
        <taxon>Pseudomonadati</taxon>
        <taxon>Pseudomonadota</taxon>
        <taxon>Betaproteobacteria</taxon>
        <taxon>Burkholderiales</taxon>
        <taxon>Burkholderiaceae</taxon>
        <taxon>Paraburkholderia</taxon>
    </lineage>
</organism>
<feature type="compositionally biased region" description="Gly residues" evidence="5">
    <location>
        <begin position="227"/>
        <end position="248"/>
    </location>
</feature>
<feature type="region of interest" description="Disordered" evidence="5">
    <location>
        <begin position="60"/>
        <end position="83"/>
    </location>
</feature>
<dbReference type="NCBIfam" id="TIGR02794">
    <property type="entry name" value="tolA_full"/>
    <property type="match status" value="1"/>
</dbReference>
<evidence type="ECO:0000313" key="8">
    <source>
        <dbReference type="Proteomes" id="UP000572540"/>
    </source>
</evidence>
<name>A0A7Y9WCT8_9BURK</name>
<dbReference type="NCBIfam" id="TIGR01352">
    <property type="entry name" value="tonB_Cterm"/>
    <property type="match status" value="1"/>
</dbReference>
<feature type="compositionally biased region" description="Pro residues" evidence="5">
    <location>
        <begin position="65"/>
        <end position="82"/>
    </location>
</feature>
<dbReference type="AlphaFoldDB" id="A0A7Y9WCT8"/>
<feature type="compositionally biased region" description="Basic and acidic residues" evidence="5">
    <location>
        <begin position="170"/>
        <end position="195"/>
    </location>
</feature>
<feature type="compositionally biased region" description="Low complexity" evidence="5">
    <location>
        <begin position="196"/>
        <end position="209"/>
    </location>
</feature>
<evidence type="ECO:0000256" key="4">
    <source>
        <dbReference type="ARBA" id="ARBA00023136"/>
    </source>
</evidence>
<dbReference type="InterPro" id="IPR014161">
    <property type="entry name" value="Tol-Pal_TolA"/>
</dbReference>
<evidence type="ECO:0000256" key="1">
    <source>
        <dbReference type="ARBA" id="ARBA00004167"/>
    </source>
</evidence>
<evidence type="ECO:0000256" key="5">
    <source>
        <dbReference type="SAM" id="MobiDB-lite"/>
    </source>
</evidence>
<evidence type="ECO:0000313" key="7">
    <source>
        <dbReference type="EMBL" id="NYH18445.1"/>
    </source>
</evidence>
<proteinExistence type="predicted"/>
<evidence type="ECO:0000256" key="6">
    <source>
        <dbReference type="SAM" id="Phobius"/>
    </source>
</evidence>
<feature type="region of interest" description="Disordered" evidence="5">
    <location>
        <begin position="156"/>
        <end position="258"/>
    </location>
</feature>
<dbReference type="SUPFAM" id="SSF74653">
    <property type="entry name" value="TolA/TonB C-terminal domain"/>
    <property type="match status" value="1"/>
</dbReference>
<evidence type="ECO:0000256" key="3">
    <source>
        <dbReference type="ARBA" id="ARBA00022989"/>
    </source>
</evidence>
<feature type="compositionally biased region" description="Low complexity" evidence="5">
    <location>
        <begin position="156"/>
        <end position="169"/>
    </location>
</feature>
<dbReference type="GO" id="GO:0043213">
    <property type="term" value="P:bacteriocin transport"/>
    <property type="evidence" value="ECO:0007669"/>
    <property type="project" value="InterPro"/>
</dbReference>
<sequence>MIRKNPDYPLQPPRERGTWRAFVFALVMHALLGFFLYHGIQWQNSTPEGAEAELWTEVPDTAIPRPVPPPPPVPVAPAPPLPDEQADIALQEKKRQQQEAARQAQLAEQLRQQKLQAQQEAEAKRQQQLAADQAAQLAAQKATAAKQKQQQQQQADKLKQQQLADQQKQQLKEQQQEQQKQADAEAAQKKADAQKAAKAKAQADATAQAKKVDSERRARLAQMMQGSAGGTGSTDGLGKSGTGTGSGGTATSPGYSDKVRRAVRPHISWGGETAGLETVVSVRCSPTGTLLDATIQRGSGNSAWDDAALRAVQRTDPMPQDINGKTPTSFLITLKPAG</sequence>
<reference evidence="7 8" key="1">
    <citation type="submission" date="2020-07" db="EMBL/GenBank/DDBJ databases">
        <title>Exploring microbial biodiversity for novel pathways involved in the catabolism of aromatic compounds derived from lignin.</title>
        <authorList>
            <person name="Elkins J."/>
        </authorList>
    </citation>
    <scope>NUCLEOTIDE SEQUENCE [LARGE SCALE GENOMIC DNA]</scope>
    <source>
        <strain evidence="7 8">H2C3B</strain>
    </source>
</reference>
<keyword evidence="2 6" id="KW-0812">Transmembrane</keyword>
<feature type="transmembrane region" description="Helical" evidence="6">
    <location>
        <begin position="21"/>
        <end position="40"/>
    </location>
</feature>
<evidence type="ECO:0000256" key="2">
    <source>
        <dbReference type="ARBA" id="ARBA00022692"/>
    </source>
</evidence>
<dbReference type="GO" id="GO:0019534">
    <property type="term" value="F:toxin transmembrane transporter activity"/>
    <property type="evidence" value="ECO:0007669"/>
    <property type="project" value="InterPro"/>
</dbReference>
<keyword evidence="3 6" id="KW-1133">Transmembrane helix</keyword>
<keyword evidence="4 6" id="KW-0472">Membrane</keyword>
<dbReference type="RefSeq" id="WP_179706747.1">
    <property type="nucleotide sequence ID" value="NZ_JACCAU010000001.1"/>
</dbReference>
<dbReference type="Pfam" id="PF13103">
    <property type="entry name" value="TonB_2"/>
    <property type="match status" value="1"/>
</dbReference>
<dbReference type="Proteomes" id="UP000572540">
    <property type="component" value="Unassembled WGS sequence"/>
</dbReference>
<dbReference type="GO" id="GO:0016020">
    <property type="term" value="C:membrane"/>
    <property type="evidence" value="ECO:0007669"/>
    <property type="project" value="UniProtKB-SubCell"/>
</dbReference>